<feature type="coiled-coil region" evidence="1">
    <location>
        <begin position="77"/>
        <end position="104"/>
    </location>
</feature>
<keyword evidence="1" id="KW-0175">Coiled coil</keyword>
<keyword evidence="4" id="KW-1185">Reference proteome</keyword>
<reference evidence="3" key="1">
    <citation type="journal article" date="2020" name="Phytopathology">
        <title>Genome sequence of the chestnut blight fungus Cryphonectria parasitica EP155: A fundamental resource for an archetypical invasive plant pathogen.</title>
        <authorList>
            <person name="Crouch J.A."/>
            <person name="Dawe A."/>
            <person name="Aerts A."/>
            <person name="Barry K."/>
            <person name="Churchill A.C.L."/>
            <person name="Grimwood J."/>
            <person name="Hillman B."/>
            <person name="Milgroom M.G."/>
            <person name="Pangilinan J."/>
            <person name="Smith M."/>
            <person name="Salamov A."/>
            <person name="Schmutz J."/>
            <person name="Yadav J."/>
            <person name="Grigoriev I.V."/>
            <person name="Nuss D."/>
        </authorList>
    </citation>
    <scope>NUCLEOTIDE SEQUENCE</scope>
    <source>
        <strain evidence="3">EP155</strain>
    </source>
</reference>
<comment type="caution">
    <text evidence="3">The sequence shown here is derived from an EMBL/GenBank/DDBJ whole genome shotgun (WGS) entry which is preliminary data.</text>
</comment>
<dbReference type="RefSeq" id="XP_040779315.1">
    <property type="nucleotide sequence ID" value="XM_040916700.1"/>
</dbReference>
<evidence type="ECO:0000256" key="1">
    <source>
        <dbReference type="SAM" id="Coils"/>
    </source>
</evidence>
<dbReference type="AlphaFoldDB" id="A0A9P4Y7F7"/>
<dbReference type="GeneID" id="63833829"/>
<organism evidence="3 4">
    <name type="scientific">Cryphonectria parasitica (strain ATCC 38755 / EP155)</name>
    <dbReference type="NCBI Taxonomy" id="660469"/>
    <lineage>
        <taxon>Eukaryota</taxon>
        <taxon>Fungi</taxon>
        <taxon>Dikarya</taxon>
        <taxon>Ascomycota</taxon>
        <taxon>Pezizomycotina</taxon>
        <taxon>Sordariomycetes</taxon>
        <taxon>Sordariomycetidae</taxon>
        <taxon>Diaporthales</taxon>
        <taxon>Cryphonectriaceae</taxon>
        <taxon>Cryphonectria-Endothia species complex</taxon>
        <taxon>Cryphonectria</taxon>
    </lineage>
</organism>
<dbReference type="OrthoDB" id="4777221at2759"/>
<evidence type="ECO:0000313" key="4">
    <source>
        <dbReference type="Proteomes" id="UP000803844"/>
    </source>
</evidence>
<sequence length="197" mass="21764">MSNRVSSRRVAKPYSRSSQKSSLLSAVATFSSLSPMPCSYCEDHNLSAECKVAESESSRCQTCVRLSLSNCDVRSLTSAQLNQVEVIEEEAAELNAKLLRLRKQKRMWYEKMMRAVRRGINNVKELERVEAEKRARIAAGVRSVVAEESAVVAEDSSFEGFDWNSVDVGNAVVDWSGFLESEVSEGPGSRSGAERSS</sequence>
<accession>A0A9P4Y7F7</accession>
<dbReference type="Proteomes" id="UP000803844">
    <property type="component" value="Unassembled WGS sequence"/>
</dbReference>
<feature type="region of interest" description="Disordered" evidence="2">
    <location>
        <begin position="1"/>
        <end position="21"/>
    </location>
</feature>
<proteinExistence type="predicted"/>
<evidence type="ECO:0000313" key="3">
    <source>
        <dbReference type="EMBL" id="KAF3768354.1"/>
    </source>
</evidence>
<protein>
    <submittedName>
        <fullName evidence="3">Uncharacterized protein</fullName>
    </submittedName>
</protein>
<dbReference type="EMBL" id="MU032345">
    <property type="protein sequence ID" value="KAF3768354.1"/>
    <property type="molecule type" value="Genomic_DNA"/>
</dbReference>
<name>A0A9P4Y7F7_CRYP1</name>
<gene>
    <name evidence="3" type="ORF">M406DRAFT_250526</name>
</gene>
<evidence type="ECO:0000256" key="2">
    <source>
        <dbReference type="SAM" id="MobiDB-lite"/>
    </source>
</evidence>
<feature type="compositionally biased region" description="Basic residues" evidence="2">
    <location>
        <begin position="1"/>
        <end position="11"/>
    </location>
</feature>